<gene>
    <name evidence="2" type="ORF">AAL_01270</name>
</gene>
<dbReference type="PANTHER" id="PTHR40788">
    <property type="entry name" value="CLR5 DOMAIN-CONTAINING PROTEIN-RELATED"/>
    <property type="match status" value="1"/>
</dbReference>
<feature type="region of interest" description="Disordered" evidence="1">
    <location>
        <begin position="618"/>
        <end position="650"/>
    </location>
</feature>
<dbReference type="Proteomes" id="UP000078544">
    <property type="component" value="Unassembled WGS sequence"/>
</dbReference>
<name>A0A166RT53_9HYPO</name>
<proteinExistence type="predicted"/>
<sequence length="815" mass="92091">MSDSTMEENPSVMVTCRCVRCQHFIENFYGNPSTWHHRPQHAFYVQHDNDTAKKLAAQTARSIFERWNSLKNLLLRHGDILMSRWQKYNPQKRRLLLREAVHDIRDAKWTDMTLFYTGGLGTFQVTDQQVKNNGQVLYKARPTSVMQPNWANRNALLLPWFSVETFHTEPSALLHLFHILMPYNEQYVVMEGDEYGAVMAMNSAASASSNALQYGQAALIMEAQQALLIRLMNLGEKILGPVLTMQARGCAKFNQQVSDGLKQIDHRGLWSTFGNRPFSPPARLDVDYIHSIAKARSQVLEDQLSELQLHPQLFRQHLEGIQDSYIVENSQFAYGLVMGLVHAYEGWLSIARRCTEVRLRMRGHEAKAPNGEDLPPSCENSLAELEGSMKGIIWQVCRGIHGQVPCCKTFKNLFRRYEAASSGTGTDSVLSLDLKWTLSKTFEKDRLFCYLLHIGTFPGPWTPAFPAANLIAALDEHLQRNPKELHRIPVALMGEISDWIATTEITNSLMMHRPGRSFHGPFTTSSLAEAPVMRSYMSPNGEELPEWALLTQILKTPPTRGPKSKPGPEEIRRQRQDVDAFWSFTRNRYKDDRKEQLRRGQEVAKQVLATLSMSDKPEYRRVVEQEESRYSSVPRQPPQQPSRAEPPRQGAFDVANLKASLELREGPSKVKTRPAQPATAPATAAQIGPVAEAEPEEAGRTQAQTTAPKIVLPKKSLAVFQSMFAKSPEECSTISWDAFVHAMDDAGFVARNFGGSAVNFEKSATDAGDGKQSICFHRPHPIPKIESFALRATFGRRLANRFGWHRDLFSLSEKH</sequence>
<dbReference type="STRING" id="1081109.A0A166RT53"/>
<evidence type="ECO:0000313" key="2">
    <source>
        <dbReference type="EMBL" id="OAA33805.1"/>
    </source>
</evidence>
<organism evidence="2 3">
    <name type="scientific">Moelleriella libera RCEF 2490</name>
    <dbReference type="NCBI Taxonomy" id="1081109"/>
    <lineage>
        <taxon>Eukaryota</taxon>
        <taxon>Fungi</taxon>
        <taxon>Dikarya</taxon>
        <taxon>Ascomycota</taxon>
        <taxon>Pezizomycotina</taxon>
        <taxon>Sordariomycetes</taxon>
        <taxon>Hypocreomycetidae</taxon>
        <taxon>Hypocreales</taxon>
        <taxon>Clavicipitaceae</taxon>
        <taxon>Moelleriella</taxon>
    </lineage>
</organism>
<feature type="compositionally biased region" description="Basic and acidic residues" evidence="1">
    <location>
        <begin position="618"/>
        <end position="629"/>
    </location>
</feature>
<reference evidence="2 3" key="1">
    <citation type="journal article" date="2016" name="Genome Biol. Evol.">
        <title>Divergent and convergent evolution of fungal pathogenicity.</title>
        <authorList>
            <person name="Shang Y."/>
            <person name="Xiao G."/>
            <person name="Zheng P."/>
            <person name="Cen K."/>
            <person name="Zhan S."/>
            <person name="Wang C."/>
        </authorList>
    </citation>
    <scope>NUCLEOTIDE SEQUENCE [LARGE SCALE GENOMIC DNA]</scope>
    <source>
        <strain evidence="2 3">RCEF 2490</strain>
    </source>
</reference>
<dbReference type="AlphaFoldDB" id="A0A166RT53"/>
<evidence type="ECO:0000313" key="3">
    <source>
        <dbReference type="Proteomes" id="UP000078544"/>
    </source>
</evidence>
<dbReference type="OrthoDB" id="4957130at2759"/>
<feature type="compositionally biased region" description="Basic and acidic residues" evidence="1">
    <location>
        <begin position="566"/>
        <end position="577"/>
    </location>
</feature>
<dbReference type="EMBL" id="AZGY01000001">
    <property type="protein sequence ID" value="OAA33805.1"/>
    <property type="molecule type" value="Genomic_DNA"/>
</dbReference>
<keyword evidence="3" id="KW-1185">Reference proteome</keyword>
<feature type="region of interest" description="Disordered" evidence="1">
    <location>
        <begin position="555"/>
        <end position="577"/>
    </location>
</feature>
<protein>
    <submittedName>
        <fullName evidence="2">Uncharacterized protein</fullName>
    </submittedName>
</protein>
<dbReference type="PANTHER" id="PTHR40788:SF1">
    <property type="entry name" value="IPA PROTEIN"/>
    <property type="match status" value="1"/>
</dbReference>
<feature type="compositionally biased region" description="Low complexity" evidence="1">
    <location>
        <begin position="674"/>
        <end position="686"/>
    </location>
</feature>
<accession>A0A166RT53</accession>
<feature type="region of interest" description="Disordered" evidence="1">
    <location>
        <begin position="663"/>
        <end position="704"/>
    </location>
</feature>
<evidence type="ECO:0000256" key="1">
    <source>
        <dbReference type="SAM" id="MobiDB-lite"/>
    </source>
</evidence>
<comment type="caution">
    <text evidence="2">The sequence shown here is derived from an EMBL/GenBank/DDBJ whole genome shotgun (WGS) entry which is preliminary data.</text>
</comment>